<dbReference type="PROSITE" id="PS51194">
    <property type="entry name" value="HELICASE_CTER"/>
    <property type="match status" value="1"/>
</dbReference>
<evidence type="ECO:0000256" key="10">
    <source>
        <dbReference type="ARBA" id="ARBA00023235"/>
    </source>
</evidence>
<feature type="binding site" evidence="12">
    <location>
        <position position="542"/>
    </location>
    <ligand>
        <name>Zn(2+)</name>
        <dbReference type="ChEBI" id="CHEBI:29105"/>
        <label>1</label>
    </ligand>
</feature>
<keyword evidence="4 12" id="KW-0547">Nucleotide-binding</keyword>
<evidence type="ECO:0000256" key="11">
    <source>
        <dbReference type="ARBA" id="ARBA00048988"/>
    </source>
</evidence>
<dbReference type="PROSITE" id="PS51192">
    <property type="entry name" value="HELICASE_ATP_BIND_1"/>
    <property type="match status" value="1"/>
</dbReference>
<dbReference type="SUPFAM" id="SSF52540">
    <property type="entry name" value="P-loop containing nucleoside triphosphate hydrolases"/>
    <property type="match status" value="2"/>
</dbReference>
<dbReference type="GO" id="GO:0016887">
    <property type="term" value="F:ATP hydrolysis activity"/>
    <property type="evidence" value="ECO:0007669"/>
    <property type="project" value="RHEA"/>
</dbReference>
<dbReference type="STRING" id="1618.IV36_GL000080"/>
<evidence type="ECO:0000256" key="9">
    <source>
        <dbReference type="ARBA" id="ARBA00023125"/>
    </source>
</evidence>
<name>A0A0R2G2X2_9LACO</name>
<dbReference type="InterPro" id="IPR041236">
    <property type="entry name" value="PriA_C"/>
</dbReference>
<dbReference type="FunFam" id="3.40.50.300:FF:000489">
    <property type="entry name" value="Primosome assembly protein PriA"/>
    <property type="match status" value="1"/>
</dbReference>
<proteinExistence type="inferred from homology"/>
<dbReference type="EC" id="5.6.2.4" evidence="12"/>
<comment type="function">
    <text evidence="12">Initiates the restart of stalled replication forks, which reloads the replicative helicase on sites other than the origin of replication. Recognizes and binds to abandoned replication forks and remodels them to uncover a helicase loading site. Promotes assembly of the primosome at these replication forks.</text>
</comment>
<reference evidence="15 16" key="1">
    <citation type="journal article" date="2015" name="Genome Announc.">
        <title>Expanding the biotechnology potential of lactobacilli through comparative genomics of 213 strains and associated genera.</title>
        <authorList>
            <person name="Sun Z."/>
            <person name="Harris H.M."/>
            <person name="McCann A."/>
            <person name="Guo C."/>
            <person name="Argimon S."/>
            <person name="Zhang W."/>
            <person name="Yang X."/>
            <person name="Jeffery I.B."/>
            <person name="Cooney J.C."/>
            <person name="Kagawa T.F."/>
            <person name="Liu W."/>
            <person name="Song Y."/>
            <person name="Salvetti E."/>
            <person name="Wrobel A."/>
            <person name="Rasinkangas P."/>
            <person name="Parkhill J."/>
            <person name="Rea M.C."/>
            <person name="O'Sullivan O."/>
            <person name="Ritari J."/>
            <person name="Douillard F.P."/>
            <person name="Paul Ross R."/>
            <person name="Yang R."/>
            <person name="Briner A.E."/>
            <person name="Felis G.E."/>
            <person name="de Vos W.M."/>
            <person name="Barrangou R."/>
            <person name="Klaenhammer T.R."/>
            <person name="Caufield P.W."/>
            <person name="Cui Y."/>
            <person name="Zhang H."/>
            <person name="O'Toole P.W."/>
        </authorList>
    </citation>
    <scope>NUCLEOTIDE SEQUENCE [LARGE SCALE GENOMIC DNA]</scope>
    <source>
        <strain evidence="15 16">ATCC 27304</strain>
    </source>
</reference>
<dbReference type="GO" id="GO:0005524">
    <property type="term" value="F:ATP binding"/>
    <property type="evidence" value="ECO:0007669"/>
    <property type="project" value="UniProtKB-UniRule"/>
</dbReference>
<dbReference type="InterPro" id="IPR027417">
    <property type="entry name" value="P-loop_NTPase"/>
</dbReference>
<dbReference type="SMART" id="SM00490">
    <property type="entry name" value="HELICc"/>
    <property type="match status" value="1"/>
</dbReference>
<organism evidence="15 16">
    <name type="scientific">Liquorilactobacillus mali</name>
    <dbReference type="NCBI Taxonomy" id="1618"/>
    <lineage>
        <taxon>Bacteria</taxon>
        <taxon>Bacillati</taxon>
        <taxon>Bacillota</taxon>
        <taxon>Bacilli</taxon>
        <taxon>Lactobacillales</taxon>
        <taxon>Lactobacillaceae</taxon>
        <taxon>Liquorilactobacillus</taxon>
    </lineage>
</organism>
<comment type="catalytic activity">
    <reaction evidence="12">
        <text>Couples ATP hydrolysis with the unwinding of duplex DNA by translocating in the 3'-5' direction.</text>
        <dbReference type="EC" id="5.6.2.4"/>
    </reaction>
</comment>
<keyword evidence="3 12" id="KW-0479">Metal-binding</keyword>
<keyword evidence="2 12" id="KW-0235">DNA replication</keyword>
<dbReference type="Pfam" id="PF18074">
    <property type="entry name" value="PriA_C"/>
    <property type="match status" value="1"/>
</dbReference>
<comment type="subunit">
    <text evidence="12">Component of the replication restart primosome.</text>
</comment>
<dbReference type="Proteomes" id="UP000051727">
    <property type="component" value="Unassembled WGS sequence"/>
</dbReference>
<dbReference type="FunFam" id="3.40.1440.60:FF:000001">
    <property type="entry name" value="Primosomal protein N"/>
    <property type="match status" value="1"/>
</dbReference>
<evidence type="ECO:0000256" key="3">
    <source>
        <dbReference type="ARBA" id="ARBA00022723"/>
    </source>
</evidence>
<dbReference type="GO" id="GO:0006269">
    <property type="term" value="P:DNA replication, synthesis of primer"/>
    <property type="evidence" value="ECO:0007669"/>
    <property type="project" value="UniProtKB-KW"/>
</dbReference>
<sequence length="793" mass="89890">MQTDKPFVYQIPPKFEDMIQVGMRVSVPFGNGNRLIQGFVVGLKAGNDFSGKIKEIKSLIDVEPVLTEESIALAKWLAHETYSFLISCLQVMLPSAMRAKYYKQLVLVDDAVDPAVKEYFSSNKKQILNEDKINPALLKQLMAARTSGKINLEYLMKDSLVEKKVQVILNNLTAKSYKIEKDKLRANALNLNRLLDYLIKLEDSPVEQTMVEQKLGITSAVIKNAESKNWLKRKAIVKRRAAYKQSDFVRTTSKELTSAQKDVIAKISNSMDENKEKIFLLEGVTGSGKTEVYLQAMAKALKEGKTALMLVPEIALTPQMVKNVVGRFGSNVALLHSGLSEGERLDEWRRIQNGSAKVVVGARSAVFAPLKKIGIIVIDEEHEASYKQEKMPRYHAIEVAKWRARYHNCSLVLGSATPSLESRARAQKGVYEWLHLSERINKMPLPEVELIDMRKATKKIDDNVDFSTELRSEIALRLKRKEQIILMLNRRGYSSFMMCRDCGEVLLCPNCDISLTLHLDSHSMKCHYCGHEEKIPQKCPSCGSNKIRYYGTGTQKVEQELQNLFPEARVLRMDVDTTRRKGMHAKILKQFGEKKADILLGTQMIAKGLDYPDVTLVGVLNADTALGLADFRASERTFQLLTQVSGRAGRADKEGKVIIQTFNPEHYALQLAKKQDYERFFVREMNVRHQNGYPPYFYTVQITASAKEEGLAAKKIYQIYAELKSSLSPKSIILGPTPKAIMRINNQFYYQLIIKYKKELNLDAALNTILQKSQKDERQGILISIDKEPLNFI</sequence>
<protein>
    <recommendedName>
        <fullName evidence="12">Replication restart protein PriA</fullName>
    </recommendedName>
    <alternativeName>
        <fullName evidence="12">ATP-dependent DNA helicase PriA</fullName>
        <ecNumber evidence="12">5.6.2.4</ecNumber>
    </alternativeName>
    <alternativeName>
        <fullName evidence="12">DNA 3'-5' helicase PriA</fullName>
    </alternativeName>
</protein>
<dbReference type="EMBL" id="JQAR01000001">
    <property type="protein sequence ID" value="KRN34283.1"/>
    <property type="molecule type" value="Genomic_DNA"/>
</dbReference>
<dbReference type="Pfam" id="PF18319">
    <property type="entry name" value="Zn_ribbon_PriA"/>
    <property type="match status" value="1"/>
</dbReference>
<dbReference type="PANTHER" id="PTHR30580:SF0">
    <property type="entry name" value="PRIMOSOMAL PROTEIN N"/>
    <property type="match status" value="1"/>
</dbReference>
<dbReference type="Gene3D" id="3.40.1440.60">
    <property type="entry name" value="PriA, 3(prime) DNA-binding domain"/>
    <property type="match status" value="1"/>
</dbReference>
<dbReference type="InterPro" id="IPR040498">
    <property type="entry name" value="PriA_CRR"/>
</dbReference>
<dbReference type="GO" id="GO:0003677">
    <property type="term" value="F:DNA binding"/>
    <property type="evidence" value="ECO:0007669"/>
    <property type="project" value="UniProtKB-UniRule"/>
</dbReference>
<dbReference type="AlphaFoldDB" id="A0A0R2G2X2"/>
<evidence type="ECO:0000256" key="4">
    <source>
        <dbReference type="ARBA" id="ARBA00022741"/>
    </source>
</evidence>
<dbReference type="Pfam" id="PF00270">
    <property type="entry name" value="DEAD"/>
    <property type="match status" value="1"/>
</dbReference>
<dbReference type="Pfam" id="PF17764">
    <property type="entry name" value="PriA_3primeBD"/>
    <property type="match status" value="1"/>
</dbReference>
<evidence type="ECO:0000256" key="12">
    <source>
        <dbReference type="HAMAP-Rule" id="MF_00983"/>
    </source>
</evidence>
<feature type="domain" description="Helicase C-terminal" evidence="14">
    <location>
        <begin position="534"/>
        <end position="688"/>
    </location>
</feature>
<feature type="binding site" evidence="12">
    <location>
        <position position="511"/>
    </location>
    <ligand>
        <name>Zn(2+)</name>
        <dbReference type="ChEBI" id="CHEBI:29105"/>
        <label>2</label>
    </ligand>
</feature>
<keyword evidence="8 12" id="KW-0067">ATP-binding</keyword>
<evidence type="ECO:0000313" key="15">
    <source>
        <dbReference type="EMBL" id="KRN34283.1"/>
    </source>
</evidence>
<keyword evidence="7 12" id="KW-0862">Zinc</keyword>
<dbReference type="Pfam" id="PF00271">
    <property type="entry name" value="Helicase_C"/>
    <property type="match status" value="1"/>
</dbReference>
<dbReference type="GO" id="GO:0043138">
    <property type="term" value="F:3'-5' DNA helicase activity"/>
    <property type="evidence" value="ECO:0007669"/>
    <property type="project" value="UniProtKB-EC"/>
</dbReference>
<evidence type="ECO:0000256" key="2">
    <source>
        <dbReference type="ARBA" id="ARBA00022705"/>
    </source>
</evidence>
<keyword evidence="5 12" id="KW-0378">Hydrolase</keyword>
<evidence type="ECO:0000256" key="7">
    <source>
        <dbReference type="ARBA" id="ARBA00022833"/>
    </source>
</evidence>
<keyword evidence="1 12" id="KW-0639">Primosome</keyword>
<dbReference type="GO" id="GO:0006310">
    <property type="term" value="P:DNA recombination"/>
    <property type="evidence" value="ECO:0007669"/>
    <property type="project" value="InterPro"/>
</dbReference>
<evidence type="ECO:0000256" key="6">
    <source>
        <dbReference type="ARBA" id="ARBA00022806"/>
    </source>
</evidence>
<dbReference type="InterPro" id="IPR011545">
    <property type="entry name" value="DEAD/DEAH_box_helicase_dom"/>
</dbReference>
<dbReference type="InterPro" id="IPR042115">
    <property type="entry name" value="PriA_3primeBD_sf"/>
</dbReference>
<dbReference type="CDD" id="cd17929">
    <property type="entry name" value="DEXHc_priA"/>
    <property type="match status" value="1"/>
</dbReference>
<feature type="binding site" evidence="12">
    <location>
        <position position="499"/>
    </location>
    <ligand>
        <name>Zn(2+)</name>
        <dbReference type="ChEBI" id="CHEBI:29105"/>
        <label>1</label>
    </ligand>
</feature>
<evidence type="ECO:0000259" key="14">
    <source>
        <dbReference type="PROSITE" id="PS51194"/>
    </source>
</evidence>
<feature type="binding site" evidence="12">
    <location>
        <position position="502"/>
    </location>
    <ligand>
        <name>Zn(2+)</name>
        <dbReference type="ChEBI" id="CHEBI:29105"/>
        <label>1</label>
    </ligand>
</feature>
<dbReference type="NCBIfam" id="NF004066">
    <property type="entry name" value="PRK05580.1-3"/>
    <property type="match status" value="1"/>
</dbReference>
<dbReference type="PATRIC" id="fig|1618.3.peg.80"/>
<comment type="caution">
    <text evidence="15">The sequence shown here is derived from an EMBL/GenBank/DDBJ whole genome shotgun (WGS) entry which is preliminary data.</text>
</comment>
<dbReference type="GO" id="GO:0006302">
    <property type="term" value="P:double-strand break repair"/>
    <property type="evidence" value="ECO:0007669"/>
    <property type="project" value="InterPro"/>
</dbReference>
<dbReference type="SMART" id="SM00487">
    <property type="entry name" value="DEXDc"/>
    <property type="match status" value="1"/>
</dbReference>
<evidence type="ECO:0000313" key="16">
    <source>
        <dbReference type="Proteomes" id="UP000051727"/>
    </source>
</evidence>
<comment type="cofactor">
    <cofactor evidence="12">
        <name>Zn(2+)</name>
        <dbReference type="ChEBI" id="CHEBI:29105"/>
    </cofactor>
    <text evidence="12">Binds 2 zinc ions per subunit.</text>
</comment>
<dbReference type="GO" id="GO:0008270">
    <property type="term" value="F:zinc ion binding"/>
    <property type="evidence" value="ECO:0007669"/>
    <property type="project" value="UniProtKB-UniRule"/>
</dbReference>
<evidence type="ECO:0000256" key="1">
    <source>
        <dbReference type="ARBA" id="ARBA00022515"/>
    </source>
</evidence>
<comment type="catalytic activity">
    <reaction evidence="11 12">
        <text>ATP + H2O = ADP + phosphate + H(+)</text>
        <dbReference type="Rhea" id="RHEA:13065"/>
        <dbReference type="ChEBI" id="CHEBI:15377"/>
        <dbReference type="ChEBI" id="CHEBI:15378"/>
        <dbReference type="ChEBI" id="CHEBI:30616"/>
        <dbReference type="ChEBI" id="CHEBI:43474"/>
        <dbReference type="ChEBI" id="CHEBI:456216"/>
        <dbReference type="EC" id="5.6.2.4"/>
    </reaction>
</comment>
<dbReference type="Gene3D" id="3.40.50.300">
    <property type="entry name" value="P-loop containing nucleotide triphosphate hydrolases"/>
    <property type="match status" value="2"/>
</dbReference>
<dbReference type="InterPro" id="IPR005259">
    <property type="entry name" value="PriA"/>
</dbReference>
<feature type="binding site" evidence="12">
    <location>
        <position position="508"/>
    </location>
    <ligand>
        <name>Zn(2+)</name>
        <dbReference type="ChEBI" id="CHEBI:29105"/>
        <label>2</label>
    </ligand>
</feature>
<dbReference type="InterPro" id="IPR001650">
    <property type="entry name" value="Helicase_C-like"/>
</dbReference>
<keyword evidence="9 12" id="KW-0238">DNA-binding</keyword>
<keyword evidence="10 12" id="KW-0413">Isomerase</keyword>
<dbReference type="InterPro" id="IPR014001">
    <property type="entry name" value="Helicase_ATP-bd"/>
</dbReference>
<dbReference type="PANTHER" id="PTHR30580">
    <property type="entry name" value="PRIMOSOMAL PROTEIN N"/>
    <property type="match status" value="1"/>
</dbReference>
<dbReference type="CDD" id="cd18804">
    <property type="entry name" value="SF2_C_priA"/>
    <property type="match status" value="1"/>
</dbReference>
<evidence type="ECO:0000259" key="13">
    <source>
        <dbReference type="PROSITE" id="PS51192"/>
    </source>
</evidence>
<evidence type="ECO:0000256" key="8">
    <source>
        <dbReference type="ARBA" id="ARBA00022840"/>
    </source>
</evidence>
<dbReference type="HAMAP" id="MF_00983">
    <property type="entry name" value="PriA"/>
    <property type="match status" value="1"/>
</dbReference>
<evidence type="ECO:0000256" key="5">
    <source>
        <dbReference type="ARBA" id="ARBA00022801"/>
    </source>
</evidence>
<comment type="similarity">
    <text evidence="12">Belongs to the helicase family. PriA subfamily.</text>
</comment>
<feature type="binding site" evidence="12">
    <location>
        <position position="526"/>
    </location>
    <ligand>
        <name>Zn(2+)</name>
        <dbReference type="ChEBI" id="CHEBI:29105"/>
        <label>2</label>
    </ligand>
</feature>
<dbReference type="NCBIfam" id="TIGR00595">
    <property type="entry name" value="priA"/>
    <property type="match status" value="1"/>
</dbReference>
<keyword evidence="6 12" id="KW-0347">Helicase</keyword>
<feature type="domain" description="Helicase ATP-binding" evidence="13">
    <location>
        <begin position="270"/>
        <end position="436"/>
    </location>
</feature>
<dbReference type="GO" id="GO:0006270">
    <property type="term" value="P:DNA replication initiation"/>
    <property type="evidence" value="ECO:0007669"/>
    <property type="project" value="TreeGrafter"/>
</dbReference>
<gene>
    <name evidence="12" type="primary">priA</name>
    <name evidence="15" type="ORF">IV36_GL000080</name>
</gene>
<dbReference type="GO" id="GO:1990077">
    <property type="term" value="C:primosome complex"/>
    <property type="evidence" value="ECO:0007669"/>
    <property type="project" value="UniProtKB-UniRule"/>
</dbReference>
<accession>A0A0R2G2X2</accession>
<feature type="binding site" evidence="12">
    <location>
        <position position="529"/>
    </location>
    <ligand>
        <name>Zn(2+)</name>
        <dbReference type="ChEBI" id="CHEBI:29105"/>
        <label>2</label>
    </ligand>
</feature>
<dbReference type="InterPro" id="IPR041222">
    <property type="entry name" value="PriA_3primeBD"/>
</dbReference>
<feature type="binding site" evidence="12">
    <location>
        <position position="539"/>
    </location>
    <ligand>
        <name>Zn(2+)</name>
        <dbReference type="ChEBI" id="CHEBI:29105"/>
        <label>1</label>
    </ligand>
</feature>